<dbReference type="SUPFAM" id="SSF49854">
    <property type="entry name" value="Spermadhesin, CUB domain"/>
    <property type="match status" value="1"/>
</dbReference>
<accession>A0A914VWK1</accession>
<dbReference type="InterPro" id="IPR035914">
    <property type="entry name" value="Sperma_CUB_dom_sf"/>
</dbReference>
<evidence type="ECO:0000256" key="2">
    <source>
        <dbReference type="PROSITE-ProRule" id="PRU00076"/>
    </source>
</evidence>
<dbReference type="InterPro" id="IPR000742">
    <property type="entry name" value="EGF"/>
</dbReference>
<dbReference type="SMART" id="SM00042">
    <property type="entry name" value="CUB"/>
    <property type="match status" value="1"/>
</dbReference>
<reference evidence="7" key="1">
    <citation type="submission" date="2022-11" db="UniProtKB">
        <authorList>
            <consortium name="WormBaseParasite"/>
        </authorList>
    </citation>
    <scope>IDENTIFICATION</scope>
</reference>
<keyword evidence="2" id="KW-0245">EGF-like domain</keyword>
<dbReference type="AlphaFoldDB" id="A0A914VWK1"/>
<evidence type="ECO:0000313" key="7">
    <source>
        <dbReference type="WBParaSite" id="PSAMB.scaffold2538size22673.g18193.t1"/>
    </source>
</evidence>
<proteinExistence type="predicted"/>
<sequence>MIAICCLNTAVGQGTTGPVVTDGTTEVGGTMTTEVSEGANTGTTGAAEVNTGTTGAPEIFTGTTGAPEVNTGTTGAPEVNTGTTGAPEVNTGTTGAPEVNTGTTGALEENTGTTGAPEIFTGTTGAPEVNTGTTGAPEVNTGTTGAPEVNTGTTGAPIVNTGTTAAPEIFTGTTGAPIFNTGTTGAPEVNTGTSASTAGGSSPMTTAAVSTPPMPPTPGHAKWTINCDKNLKRCTYNLHIPANDPKMLDEISNNITAENATLQQYNANFLDLTNQVNQTEWDVTGLINQLNATKINLTNYVIALKMKMDKIKSDLNDIQNYTDDTVSFIHQINDTSVCYSQQCGSGLPATRTTILTTYAPTTPAASGGPVNTELTAAGTFTSTPAAATGGGITAAATTSGAISSTSSTTTRPAGTTTPDPCAAVTCAYNGTCEAIGIPGQRTALCNCPGNLDGSKLCLTGGCVPTSAGGMPITTKGPFWSPNYNGTYGTYTTGLDCEWILTAPENMKIFLNATYFNMRPNSDVLTIKNDSGQLDLNAGTYLLDELNRQIARILNNSPILTLTLTTTSDGTALTPSNYFTLDYDFVT</sequence>
<dbReference type="WBParaSite" id="PSAMB.scaffold2538size22673.g18193.t1">
    <property type="protein sequence ID" value="PSAMB.scaffold2538size22673.g18193.t1"/>
    <property type="gene ID" value="PSAMB.scaffold2538size22673.g18193"/>
</dbReference>
<protein>
    <submittedName>
        <fullName evidence="7">CUB domain-containing protein</fullName>
    </submittedName>
</protein>
<dbReference type="InterPro" id="IPR000859">
    <property type="entry name" value="CUB_dom"/>
</dbReference>
<evidence type="ECO:0000256" key="1">
    <source>
        <dbReference type="ARBA" id="ARBA00023157"/>
    </source>
</evidence>
<dbReference type="Gene3D" id="2.60.120.290">
    <property type="entry name" value="Spermadhesin, CUB domain"/>
    <property type="match status" value="1"/>
</dbReference>
<evidence type="ECO:0000259" key="5">
    <source>
        <dbReference type="PROSITE" id="PS50026"/>
    </source>
</evidence>
<dbReference type="PROSITE" id="PS50026">
    <property type="entry name" value="EGF_3"/>
    <property type="match status" value="1"/>
</dbReference>
<feature type="domain" description="EGF-like" evidence="5">
    <location>
        <begin position="417"/>
        <end position="458"/>
    </location>
</feature>
<dbReference type="PROSITE" id="PS01180">
    <property type="entry name" value="CUB"/>
    <property type="match status" value="1"/>
</dbReference>
<dbReference type="Pfam" id="PF00431">
    <property type="entry name" value="CUB"/>
    <property type="match status" value="1"/>
</dbReference>
<keyword evidence="6" id="KW-1185">Reference proteome</keyword>
<keyword evidence="1" id="KW-1015">Disulfide bond</keyword>
<feature type="compositionally biased region" description="Polar residues" evidence="3">
    <location>
        <begin position="130"/>
        <end position="159"/>
    </location>
</feature>
<dbReference type="Proteomes" id="UP000887566">
    <property type="component" value="Unplaced"/>
</dbReference>
<organism evidence="6 7">
    <name type="scientific">Plectus sambesii</name>
    <dbReference type="NCBI Taxonomy" id="2011161"/>
    <lineage>
        <taxon>Eukaryota</taxon>
        <taxon>Metazoa</taxon>
        <taxon>Ecdysozoa</taxon>
        <taxon>Nematoda</taxon>
        <taxon>Chromadorea</taxon>
        <taxon>Plectida</taxon>
        <taxon>Plectina</taxon>
        <taxon>Plectoidea</taxon>
        <taxon>Plectidae</taxon>
        <taxon>Plectus</taxon>
    </lineage>
</organism>
<comment type="caution">
    <text evidence="2">Lacks conserved residue(s) required for the propagation of feature annotation.</text>
</comment>
<evidence type="ECO:0000256" key="3">
    <source>
        <dbReference type="SAM" id="MobiDB-lite"/>
    </source>
</evidence>
<evidence type="ECO:0000259" key="4">
    <source>
        <dbReference type="PROSITE" id="PS01180"/>
    </source>
</evidence>
<feature type="region of interest" description="Disordered" evidence="3">
    <location>
        <begin position="183"/>
        <end position="217"/>
    </location>
</feature>
<evidence type="ECO:0000313" key="6">
    <source>
        <dbReference type="Proteomes" id="UP000887566"/>
    </source>
</evidence>
<feature type="region of interest" description="Disordered" evidence="3">
    <location>
        <begin position="62"/>
        <end position="159"/>
    </location>
</feature>
<feature type="compositionally biased region" description="Polar residues" evidence="3">
    <location>
        <begin position="70"/>
        <end position="114"/>
    </location>
</feature>
<feature type="compositionally biased region" description="Low complexity" evidence="3">
    <location>
        <begin position="191"/>
        <end position="208"/>
    </location>
</feature>
<feature type="domain" description="CUB" evidence="4">
    <location>
        <begin position="447"/>
        <end position="585"/>
    </location>
</feature>
<name>A0A914VWK1_9BILA</name>